<dbReference type="PANTHER" id="PTHR42852:SF13">
    <property type="entry name" value="PROTEIN DIPZ"/>
    <property type="match status" value="1"/>
</dbReference>
<dbReference type="GO" id="GO:0016491">
    <property type="term" value="F:oxidoreductase activity"/>
    <property type="evidence" value="ECO:0007669"/>
    <property type="project" value="InterPro"/>
</dbReference>
<dbReference type="InterPro" id="IPR036249">
    <property type="entry name" value="Thioredoxin-like_sf"/>
</dbReference>
<dbReference type="RefSeq" id="WP_136336472.1">
    <property type="nucleotide sequence ID" value="NZ_QXMP01000006.1"/>
</dbReference>
<accession>A0A4S3LZ21</accession>
<dbReference type="InterPro" id="IPR013766">
    <property type="entry name" value="Thioredoxin_domain"/>
</dbReference>
<organism evidence="3 4">
    <name type="scientific">Robertkochia marina</name>
    <dbReference type="NCBI Taxonomy" id="1227945"/>
    <lineage>
        <taxon>Bacteria</taxon>
        <taxon>Pseudomonadati</taxon>
        <taxon>Bacteroidota</taxon>
        <taxon>Flavobacteriia</taxon>
        <taxon>Flavobacteriales</taxon>
        <taxon>Flavobacteriaceae</taxon>
        <taxon>Robertkochia</taxon>
    </lineage>
</organism>
<dbReference type="PANTHER" id="PTHR42852">
    <property type="entry name" value="THIOL:DISULFIDE INTERCHANGE PROTEIN DSBE"/>
    <property type="match status" value="1"/>
</dbReference>
<feature type="domain" description="Thioredoxin" evidence="2">
    <location>
        <begin position="34"/>
        <end position="186"/>
    </location>
</feature>
<dbReference type="Gene3D" id="3.40.30.10">
    <property type="entry name" value="Glutaredoxin"/>
    <property type="match status" value="1"/>
</dbReference>
<dbReference type="Proteomes" id="UP000305939">
    <property type="component" value="Unassembled WGS sequence"/>
</dbReference>
<dbReference type="EMBL" id="SSMC01000003">
    <property type="protein sequence ID" value="THD66401.1"/>
    <property type="molecule type" value="Genomic_DNA"/>
</dbReference>
<reference evidence="3 4" key="1">
    <citation type="submission" date="2019-04" db="EMBL/GenBank/DDBJ databases">
        <title>Draft genome sequence of Robertkochia marina CC-AMO-30D.</title>
        <authorList>
            <person name="Hameed A."/>
            <person name="Lin S.-Y."/>
            <person name="Shahina M."/>
            <person name="Lai W.-A."/>
            <person name="Young C.-C."/>
        </authorList>
    </citation>
    <scope>NUCLEOTIDE SEQUENCE [LARGE SCALE GENOMIC DNA]</scope>
    <source>
        <strain evidence="3 4">CC-AMO-30D</strain>
    </source>
</reference>
<dbReference type="SUPFAM" id="SSF52833">
    <property type="entry name" value="Thioredoxin-like"/>
    <property type="match status" value="1"/>
</dbReference>
<dbReference type="PROSITE" id="PS51257">
    <property type="entry name" value="PROKAR_LIPOPROTEIN"/>
    <property type="match status" value="1"/>
</dbReference>
<keyword evidence="4" id="KW-1185">Reference proteome</keyword>
<protein>
    <submittedName>
        <fullName evidence="3">TlpA family protein disulfide reductase</fullName>
    </submittedName>
</protein>
<dbReference type="CDD" id="cd02966">
    <property type="entry name" value="TlpA_like_family"/>
    <property type="match status" value="1"/>
</dbReference>
<dbReference type="InterPro" id="IPR050553">
    <property type="entry name" value="Thioredoxin_ResA/DsbE_sf"/>
</dbReference>
<proteinExistence type="predicted"/>
<evidence type="ECO:0000259" key="2">
    <source>
        <dbReference type="PROSITE" id="PS51352"/>
    </source>
</evidence>
<name>A0A4S3LZ21_9FLAO</name>
<dbReference type="Pfam" id="PF00578">
    <property type="entry name" value="AhpC-TSA"/>
    <property type="match status" value="1"/>
</dbReference>
<comment type="caution">
    <text evidence="3">The sequence shown here is derived from an EMBL/GenBank/DDBJ whole genome shotgun (WGS) entry which is preliminary data.</text>
</comment>
<dbReference type="PROSITE" id="PS51352">
    <property type="entry name" value="THIOREDOXIN_2"/>
    <property type="match status" value="1"/>
</dbReference>
<dbReference type="InterPro" id="IPR000866">
    <property type="entry name" value="AhpC/TSA"/>
</dbReference>
<dbReference type="GO" id="GO:0016209">
    <property type="term" value="F:antioxidant activity"/>
    <property type="evidence" value="ECO:0007669"/>
    <property type="project" value="InterPro"/>
</dbReference>
<gene>
    <name evidence="3" type="ORF">E7Z59_11345</name>
</gene>
<evidence type="ECO:0000256" key="1">
    <source>
        <dbReference type="SAM" id="SignalP"/>
    </source>
</evidence>
<keyword evidence="1" id="KW-0732">Signal</keyword>
<feature type="chain" id="PRO_5020533906" evidence="1">
    <location>
        <begin position="21"/>
        <end position="186"/>
    </location>
</feature>
<feature type="signal peptide" evidence="1">
    <location>
        <begin position="1"/>
        <end position="20"/>
    </location>
</feature>
<dbReference type="AlphaFoldDB" id="A0A4S3LZ21"/>
<dbReference type="OrthoDB" id="9815205at2"/>
<evidence type="ECO:0000313" key="4">
    <source>
        <dbReference type="Proteomes" id="UP000305939"/>
    </source>
</evidence>
<sequence>MVRLSFNIILMLLLLAGCNAAPEKPTEKEDISILMASQPKKVLKGERVTIRVYDFNGLEGLLNREDDKTYVVNFWATWCKPCIEELPSFEKLNAKYNQENVTVVLVSLDFPSRAEELLIPFVENRNLKSHVLLLDDPKMNTWIPKVDKEWSGAIPATVIFNRDKRGFYEKSFTFNELEKELLGFIN</sequence>
<evidence type="ECO:0000313" key="3">
    <source>
        <dbReference type="EMBL" id="THD66401.1"/>
    </source>
</evidence>